<feature type="transmembrane region" description="Helical" evidence="7">
    <location>
        <begin position="233"/>
        <end position="252"/>
    </location>
</feature>
<dbReference type="InterPro" id="IPR023408">
    <property type="entry name" value="MscS_beta-dom_sf"/>
</dbReference>
<evidence type="ECO:0000256" key="4">
    <source>
        <dbReference type="ARBA" id="ARBA00022692"/>
    </source>
</evidence>
<dbReference type="PANTHER" id="PTHR30566">
    <property type="entry name" value="YNAI-RELATED MECHANOSENSITIVE ION CHANNEL"/>
    <property type="match status" value="1"/>
</dbReference>
<evidence type="ECO:0000259" key="8">
    <source>
        <dbReference type="Pfam" id="PF00924"/>
    </source>
</evidence>
<dbReference type="InterPro" id="IPR010920">
    <property type="entry name" value="LSM_dom_sf"/>
</dbReference>
<keyword evidence="4 7" id="KW-0812">Transmembrane</keyword>
<dbReference type="SUPFAM" id="SSF82861">
    <property type="entry name" value="Mechanosensitive channel protein MscS (YggB), transmembrane region"/>
    <property type="match status" value="1"/>
</dbReference>
<dbReference type="Pfam" id="PF21088">
    <property type="entry name" value="MS_channel_1st"/>
    <property type="match status" value="1"/>
</dbReference>
<dbReference type="GO" id="GO:0005886">
    <property type="term" value="C:plasma membrane"/>
    <property type="evidence" value="ECO:0007669"/>
    <property type="project" value="UniProtKB-SubCell"/>
</dbReference>
<dbReference type="EMBL" id="QYYA01000001">
    <property type="protein sequence ID" value="RJG19324.1"/>
    <property type="molecule type" value="Genomic_DNA"/>
</dbReference>
<dbReference type="InterPro" id="IPR011066">
    <property type="entry name" value="MscS_channel_C_sf"/>
</dbReference>
<evidence type="ECO:0000259" key="10">
    <source>
        <dbReference type="Pfam" id="PF21088"/>
    </source>
</evidence>
<keyword evidence="3" id="KW-1003">Cell membrane</keyword>
<keyword evidence="5 7" id="KW-1133">Transmembrane helix</keyword>
<feature type="transmembrane region" description="Helical" evidence="7">
    <location>
        <begin position="370"/>
        <end position="388"/>
    </location>
</feature>
<dbReference type="SUPFAM" id="SSF50182">
    <property type="entry name" value="Sm-like ribonucleoproteins"/>
    <property type="match status" value="1"/>
</dbReference>
<gene>
    <name evidence="11" type="ORF">D4A39_00165</name>
</gene>
<feature type="domain" description="Mechanosensitive ion channel transmembrane helices 2/3" evidence="10">
    <location>
        <begin position="348"/>
        <end position="389"/>
    </location>
</feature>
<proteinExistence type="inferred from homology"/>
<dbReference type="InterPro" id="IPR011014">
    <property type="entry name" value="MscS_channel_TM-2"/>
</dbReference>
<evidence type="ECO:0000313" key="12">
    <source>
        <dbReference type="Proteomes" id="UP000283734"/>
    </source>
</evidence>
<comment type="caution">
    <text evidence="11">The sequence shown here is derived from an EMBL/GenBank/DDBJ whole genome shotgun (WGS) entry which is preliminary data.</text>
</comment>
<dbReference type="Gene3D" id="1.10.287.1260">
    <property type="match status" value="1"/>
</dbReference>
<accession>A0A418Y1B4</accession>
<keyword evidence="6 7" id="KW-0472">Membrane</keyword>
<protein>
    <submittedName>
        <fullName evidence="11">Mechanosensitive ion channel family protein</fullName>
    </submittedName>
</protein>
<evidence type="ECO:0000256" key="7">
    <source>
        <dbReference type="SAM" id="Phobius"/>
    </source>
</evidence>
<dbReference type="PANTHER" id="PTHR30566:SF5">
    <property type="entry name" value="MECHANOSENSITIVE ION CHANNEL PROTEIN 1, MITOCHONDRIAL-RELATED"/>
    <property type="match status" value="1"/>
</dbReference>
<evidence type="ECO:0000256" key="6">
    <source>
        <dbReference type="ARBA" id="ARBA00023136"/>
    </source>
</evidence>
<evidence type="ECO:0000259" key="9">
    <source>
        <dbReference type="Pfam" id="PF21082"/>
    </source>
</evidence>
<keyword evidence="12" id="KW-1185">Reference proteome</keyword>
<evidence type="ECO:0000256" key="1">
    <source>
        <dbReference type="ARBA" id="ARBA00004651"/>
    </source>
</evidence>
<name>A0A418Y1B4_9GAMM</name>
<reference evidence="11 12" key="1">
    <citation type="submission" date="2018-09" db="EMBL/GenBank/DDBJ databases">
        <title>Alcanivorax profundi sp. nov., isolated from 1000 m-depth seawater of the Mariana Trench.</title>
        <authorList>
            <person name="Liu J."/>
        </authorList>
    </citation>
    <scope>NUCLEOTIDE SEQUENCE [LARGE SCALE GENOMIC DNA]</scope>
    <source>
        <strain evidence="11 12">MTEO17</strain>
    </source>
</reference>
<dbReference type="Pfam" id="PF21082">
    <property type="entry name" value="MS_channel_3rd"/>
    <property type="match status" value="1"/>
</dbReference>
<feature type="domain" description="Mechanosensitive ion channel MscS C-terminal" evidence="9">
    <location>
        <begin position="467"/>
        <end position="549"/>
    </location>
</feature>
<evidence type="ECO:0000313" key="11">
    <source>
        <dbReference type="EMBL" id="RJG19324.1"/>
    </source>
</evidence>
<sequence>MLGQPWLQIPSPFGLGASTGYILCLIPIIETEFMSRIQALCAFLFLLPALSLAQDASPTFKDVLDSGEKSEAVIAEALENDNLQPGDTPLSTILAIMEAGNRNDWESASQFLDMRYLPEDMANATPSELMEQLAIVWGQQRVLDLTRLSNEPRGHQEDGLPSYRDKLGTLATLDDTLVLYLQRIPQDGRRIWKISNATVQQIPMLWEQFGYNPVVIQLGDFLPEFTLLHMQNWQVAGFILMLIGAWAIAALLRKFMLRVLEHSERYRDTLHRFVVMPLRWFVFFKLLQIGVGELGLSIRARVYLNESALGYLATVFLVLGIIELLSALFLSNANNQKYWSGIIRPVRTILKMIAIVVIFLLWLSDSGYDITTVLTGLGIGSIAVALAAQKTLENVIGAFTLYIAKPIQPGDFCVVGSTAGVVEEIGLRSTRIRRMDRSVVYVPNSVLSSASIENISESDFRRYQRDLHIRLGASPDQLRNLLADLRRLIYSHPRLTERAARVRFVEILRDSYRLQINCYVDSSEYSQFLAVSEDLNLRILSLLEEHGLQLAVPVQQWVRGDNNADAGDANIPDTTLQAFPDFEKEAKNNMKGTLEYPEKGRHEQD</sequence>
<dbReference type="Proteomes" id="UP000283734">
    <property type="component" value="Unassembled WGS sequence"/>
</dbReference>
<dbReference type="Gene3D" id="3.30.70.100">
    <property type="match status" value="1"/>
</dbReference>
<dbReference type="GO" id="GO:0008381">
    <property type="term" value="F:mechanosensitive monoatomic ion channel activity"/>
    <property type="evidence" value="ECO:0007669"/>
    <property type="project" value="UniProtKB-ARBA"/>
</dbReference>
<dbReference type="Gene3D" id="2.30.30.60">
    <property type="match status" value="1"/>
</dbReference>
<evidence type="ECO:0000256" key="5">
    <source>
        <dbReference type="ARBA" id="ARBA00022989"/>
    </source>
</evidence>
<comment type="subcellular location">
    <subcellularLocation>
        <location evidence="1">Cell membrane</location>
        <topology evidence="1">Multi-pass membrane protein</topology>
    </subcellularLocation>
</comment>
<dbReference type="SUPFAM" id="SSF82689">
    <property type="entry name" value="Mechanosensitive channel protein MscS (YggB), C-terminal domain"/>
    <property type="match status" value="1"/>
</dbReference>
<organism evidence="11 12">
    <name type="scientific">Alcanivorax profundi</name>
    <dbReference type="NCBI Taxonomy" id="2338368"/>
    <lineage>
        <taxon>Bacteria</taxon>
        <taxon>Pseudomonadati</taxon>
        <taxon>Pseudomonadota</taxon>
        <taxon>Gammaproteobacteria</taxon>
        <taxon>Oceanospirillales</taxon>
        <taxon>Alcanivoracaceae</taxon>
        <taxon>Alcanivorax</taxon>
    </lineage>
</organism>
<dbReference type="InterPro" id="IPR049278">
    <property type="entry name" value="MS_channel_C"/>
</dbReference>
<dbReference type="Pfam" id="PF00924">
    <property type="entry name" value="MS_channel_2nd"/>
    <property type="match status" value="1"/>
</dbReference>
<feature type="transmembrane region" description="Helical" evidence="7">
    <location>
        <begin position="342"/>
        <end position="364"/>
    </location>
</feature>
<dbReference type="InterPro" id="IPR049142">
    <property type="entry name" value="MS_channel_1st"/>
</dbReference>
<feature type="transmembrane region" description="Helical" evidence="7">
    <location>
        <begin position="311"/>
        <end position="330"/>
    </location>
</feature>
<evidence type="ECO:0000256" key="2">
    <source>
        <dbReference type="ARBA" id="ARBA00008017"/>
    </source>
</evidence>
<dbReference type="AlphaFoldDB" id="A0A418Y1B4"/>
<comment type="similarity">
    <text evidence="2">Belongs to the MscS (TC 1.A.23) family.</text>
</comment>
<dbReference type="InterPro" id="IPR006685">
    <property type="entry name" value="MscS_channel_2nd"/>
</dbReference>
<evidence type="ECO:0000256" key="3">
    <source>
        <dbReference type="ARBA" id="ARBA00022475"/>
    </source>
</evidence>
<feature type="domain" description="Mechanosensitive ion channel MscS" evidence="8">
    <location>
        <begin position="391"/>
        <end position="456"/>
    </location>
</feature>